<reference evidence="1" key="2">
    <citation type="journal article" date="2021" name="PeerJ">
        <title>Extensive microbial diversity within the chicken gut microbiome revealed by metagenomics and culture.</title>
        <authorList>
            <person name="Gilroy R."/>
            <person name="Ravi A."/>
            <person name="Getino M."/>
            <person name="Pursley I."/>
            <person name="Horton D.L."/>
            <person name="Alikhan N.F."/>
            <person name="Baker D."/>
            <person name="Gharbi K."/>
            <person name="Hall N."/>
            <person name="Watson M."/>
            <person name="Adriaenssens E.M."/>
            <person name="Foster-Nyarko E."/>
            <person name="Jarju S."/>
            <person name="Secka A."/>
            <person name="Antonio M."/>
            <person name="Oren A."/>
            <person name="Chaudhuri R.R."/>
            <person name="La Ragione R."/>
            <person name="Hildebrand F."/>
            <person name="Pallen M.J."/>
        </authorList>
    </citation>
    <scope>NUCLEOTIDE SEQUENCE</scope>
    <source>
        <strain evidence="1">CHK165-10780</strain>
    </source>
</reference>
<gene>
    <name evidence="1" type="ORF">IAC85_05980</name>
</gene>
<evidence type="ECO:0008006" key="3">
    <source>
        <dbReference type="Google" id="ProtNLM"/>
    </source>
</evidence>
<organism evidence="1 2">
    <name type="scientific">Candidatus Faecenecus gallistercoris</name>
    <dbReference type="NCBI Taxonomy" id="2840793"/>
    <lineage>
        <taxon>Bacteria</taxon>
        <taxon>Bacillati</taxon>
        <taxon>Bacillota</taxon>
        <taxon>Bacillota incertae sedis</taxon>
        <taxon>Candidatus Faecenecus</taxon>
    </lineage>
</organism>
<name>A0A9D1CL73_9FIRM</name>
<dbReference type="EMBL" id="DVFU01000114">
    <property type="protein sequence ID" value="HIQ65268.1"/>
    <property type="molecule type" value="Genomic_DNA"/>
</dbReference>
<proteinExistence type="predicted"/>
<comment type="caution">
    <text evidence="1">The sequence shown here is derived from an EMBL/GenBank/DDBJ whole genome shotgun (WGS) entry which is preliminary data.</text>
</comment>
<evidence type="ECO:0000313" key="1">
    <source>
        <dbReference type="EMBL" id="HIQ65268.1"/>
    </source>
</evidence>
<dbReference type="InterPro" id="IPR029058">
    <property type="entry name" value="AB_hydrolase_fold"/>
</dbReference>
<protein>
    <recommendedName>
        <fullName evidence="3">Alpha/beta hydrolase</fullName>
    </recommendedName>
</protein>
<sequence>MSDKVKFDVEINKKFSDNIIINYGIVNGNNTIVFIKVGQDGSLYGYQDKYIKMAKRLNQKYGCSVICSSNPFDGRNPLDNAMEVIKDYATQFDDYTIYYLGFSNGALIGAWFGTNYLKIKRMALVNGPLMYNYHKTKQGVMSFNGEKMTLIYGEYDQSIKFTELLSLLVNDTVKLEIVKGEDHHFSKNENDFITIPDKYLFYDVNK</sequence>
<dbReference type="Proteomes" id="UP000886725">
    <property type="component" value="Unassembled WGS sequence"/>
</dbReference>
<evidence type="ECO:0000313" key="2">
    <source>
        <dbReference type="Proteomes" id="UP000886725"/>
    </source>
</evidence>
<dbReference type="Gene3D" id="3.40.50.1820">
    <property type="entry name" value="alpha/beta hydrolase"/>
    <property type="match status" value="1"/>
</dbReference>
<accession>A0A9D1CL73</accession>
<dbReference type="SUPFAM" id="SSF53474">
    <property type="entry name" value="alpha/beta-Hydrolases"/>
    <property type="match status" value="1"/>
</dbReference>
<reference evidence="1" key="1">
    <citation type="submission" date="2020-10" db="EMBL/GenBank/DDBJ databases">
        <authorList>
            <person name="Gilroy R."/>
        </authorList>
    </citation>
    <scope>NUCLEOTIDE SEQUENCE</scope>
    <source>
        <strain evidence="1">CHK165-10780</strain>
    </source>
</reference>
<dbReference type="AlphaFoldDB" id="A0A9D1CL73"/>